<comment type="subcellular location">
    <subcellularLocation>
        <location evidence="1">Membrane</location>
    </subcellularLocation>
</comment>
<dbReference type="Gene3D" id="2.40.160.50">
    <property type="entry name" value="membrane protein fhac: a member of the omp85/tpsb transporter family"/>
    <property type="match status" value="1"/>
</dbReference>
<dbReference type="Proteomes" id="UP000053675">
    <property type="component" value="Unassembled WGS sequence"/>
</dbReference>
<reference evidence="5 6" key="1">
    <citation type="submission" date="2014-05" db="EMBL/GenBank/DDBJ databases">
        <title>Draft Genome Sequence of Nitratireductor basaltis Strain UMTGB225, A Marine Bacterium Isolated from Green Barrel Tunicate.</title>
        <authorList>
            <person name="Gan H.Y."/>
        </authorList>
    </citation>
    <scope>NUCLEOTIDE SEQUENCE [LARGE SCALE GENOMIC DNA]</scope>
    <source>
        <strain evidence="5 6">UMTGB225</strain>
    </source>
</reference>
<keyword evidence="2" id="KW-1134">Transmembrane beta strand</keyword>
<dbReference type="OrthoDB" id="9769707at2"/>
<dbReference type="GO" id="GO:0019867">
    <property type="term" value="C:outer membrane"/>
    <property type="evidence" value="ECO:0007669"/>
    <property type="project" value="InterPro"/>
</dbReference>
<evidence type="ECO:0000256" key="1">
    <source>
        <dbReference type="ARBA" id="ARBA00004370"/>
    </source>
</evidence>
<gene>
    <name evidence="5" type="ORF">EL18_00775</name>
</gene>
<evidence type="ECO:0000313" key="6">
    <source>
        <dbReference type="Proteomes" id="UP000053675"/>
    </source>
</evidence>
<keyword evidence="3" id="KW-0472">Membrane</keyword>
<evidence type="ECO:0000256" key="3">
    <source>
        <dbReference type="ARBA" id="ARBA00023136"/>
    </source>
</evidence>
<dbReference type="AlphaFoldDB" id="A0A084U9X0"/>
<proteinExistence type="predicted"/>
<organism evidence="5 6">
    <name type="scientific">Nitratireductor basaltis</name>
    <dbReference type="NCBI Taxonomy" id="472175"/>
    <lineage>
        <taxon>Bacteria</taxon>
        <taxon>Pseudomonadati</taxon>
        <taxon>Pseudomonadota</taxon>
        <taxon>Alphaproteobacteria</taxon>
        <taxon>Hyphomicrobiales</taxon>
        <taxon>Phyllobacteriaceae</taxon>
        <taxon>Nitratireductor</taxon>
    </lineage>
</organism>
<keyword evidence="6" id="KW-1185">Reference proteome</keyword>
<dbReference type="STRING" id="472175.EL18_00775"/>
<dbReference type="eggNOG" id="COG0729">
    <property type="taxonomic scope" value="Bacteria"/>
</dbReference>
<dbReference type="Pfam" id="PF01103">
    <property type="entry name" value="Omp85"/>
    <property type="match status" value="1"/>
</dbReference>
<dbReference type="PANTHER" id="PTHR12815">
    <property type="entry name" value="SORTING AND ASSEMBLY MACHINERY SAMM50 PROTEIN FAMILY MEMBER"/>
    <property type="match status" value="1"/>
</dbReference>
<dbReference type="PANTHER" id="PTHR12815:SF42">
    <property type="entry name" value="BACTERIAL SURFACE ANTIGEN (D15) DOMAIN-CONTAINING PROTEIN"/>
    <property type="match status" value="1"/>
</dbReference>
<dbReference type="EMBL" id="JMQM01000001">
    <property type="protein sequence ID" value="KFB09756.1"/>
    <property type="molecule type" value="Genomic_DNA"/>
</dbReference>
<dbReference type="PROSITE" id="PS51779">
    <property type="entry name" value="POTRA"/>
    <property type="match status" value="1"/>
</dbReference>
<sequence>MGPIGRVFDYSPGRNVLQHARITGLCRARPFARTVLAASIAIAPLPAYGFELFGLRLFGKDKQETVDTIGTPQDFEVEFTVVGENDELSRELKKASTLWKDRDEPASGAGGLIAKARGDYRRILNELYANARYGGTISITINGQQASEILPDSEFPNPVQVMVRIDPGPEFVFSTARVENEAPPAGPGDEVEVADGFARGLPARSGAIIKAGRLAAEAWQQQGYAKARVAERRVVAAHDADTIDATIVLEPGRYARLGGVSVRGTERMNARFVARHTGLKPGEEYDPDDIELARERINRLGVFRSARVETAEEIGEDGILPVNVIVQERLPRRFGVGGSYSTVDGLGLEAYWLHRNLFGRAESLRVEGKVSGIGESIDPEDFTYRLGGTFTRPGIYLPETDFVASLYGEREVLDAYTRTGVSGEVGVTHRFTPDLSGRLFANGGWARFEDDFGTREFVTAGLLGAVTYDTRDNPADATEGIFAEVTLEPYYEFNYGNAALRMIAEARAYYSFDEEDRFVIAGRAKIGALLDPPALKTPPDKLFFAGGGGSVRGYAYRNIGVRDGENLRGGHSLAEASAELRVRITDTIGAVAFADAGYVGAEAFPDFSEDLKVGVGAGLRYLTALGPIRLDAAVPLDPETDDPDFAFYVGIGQAF</sequence>
<evidence type="ECO:0000256" key="2">
    <source>
        <dbReference type="ARBA" id="ARBA00022452"/>
    </source>
</evidence>
<dbReference type="InterPro" id="IPR034746">
    <property type="entry name" value="POTRA"/>
</dbReference>
<dbReference type="Gene3D" id="3.10.20.310">
    <property type="entry name" value="membrane protein fhac"/>
    <property type="match status" value="1"/>
</dbReference>
<feature type="domain" description="POTRA" evidence="4">
    <location>
        <begin position="255"/>
        <end position="329"/>
    </location>
</feature>
<name>A0A084U9X0_9HYPH</name>
<dbReference type="InterPro" id="IPR010827">
    <property type="entry name" value="BamA/TamA_POTRA"/>
</dbReference>
<evidence type="ECO:0000259" key="4">
    <source>
        <dbReference type="PROSITE" id="PS51779"/>
    </source>
</evidence>
<dbReference type="InterPro" id="IPR039910">
    <property type="entry name" value="D15-like"/>
</dbReference>
<keyword evidence="2" id="KW-0812">Transmembrane</keyword>
<dbReference type="PATRIC" id="fig|472175.3.peg.788"/>
<evidence type="ECO:0000313" key="5">
    <source>
        <dbReference type="EMBL" id="KFB09756.1"/>
    </source>
</evidence>
<accession>A0A084U9X0</accession>
<protein>
    <submittedName>
        <fullName evidence="5">Surface antigen (D15)</fullName>
    </submittedName>
</protein>
<dbReference type="Pfam" id="PF07244">
    <property type="entry name" value="POTRA"/>
    <property type="match status" value="1"/>
</dbReference>
<dbReference type="InterPro" id="IPR000184">
    <property type="entry name" value="Bac_surfAg_D15"/>
</dbReference>
<comment type="caution">
    <text evidence="5">The sequence shown here is derived from an EMBL/GenBank/DDBJ whole genome shotgun (WGS) entry which is preliminary data.</text>
</comment>